<dbReference type="RefSeq" id="WP_058183954.1">
    <property type="nucleotide sequence ID" value="NZ_LMTZ01000104.1"/>
</dbReference>
<dbReference type="Pfam" id="PF05860">
    <property type="entry name" value="TPS"/>
    <property type="match status" value="1"/>
</dbReference>
<feature type="chain" id="PRO_5006890114" description="Filamentous haemagglutinin FhaB/tRNA nuclease CdiA-like TPS domain-containing protein" evidence="1">
    <location>
        <begin position="26"/>
        <end position="1106"/>
    </location>
</feature>
<organism evidence="3 4">
    <name type="scientific">Mastigocoleus testarum BC008</name>
    <dbReference type="NCBI Taxonomy" id="371196"/>
    <lineage>
        <taxon>Bacteria</taxon>
        <taxon>Bacillati</taxon>
        <taxon>Cyanobacteriota</taxon>
        <taxon>Cyanophyceae</taxon>
        <taxon>Nostocales</taxon>
        <taxon>Hapalosiphonaceae</taxon>
        <taxon>Mastigocoleus</taxon>
    </lineage>
</organism>
<feature type="signal peptide" evidence="1">
    <location>
        <begin position="1"/>
        <end position="25"/>
    </location>
</feature>
<accession>A0A0V7ZMI7</accession>
<proteinExistence type="predicted"/>
<comment type="caution">
    <text evidence="3">The sequence shown here is derived from an EMBL/GenBank/DDBJ whole genome shotgun (WGS) entry which is preliminary data.</text>
</comment>
<dbReference type="Proteomes" id="UP000053372">
    <property type="component" value="Unassembled WGS sequence"/>
</dbReference>
<keyword evidence="1" id="KW-0732">Signal</keyword>
<feature type="domain" description="Filamentous haemagglutinin FhaB/tRNA nuclease CdiA-like TPS" evidence="2">
    <location>
        <begin position="36"/>
        <end position="143"/>
    </location>
</feature>
<dbReference type="EMBL" id="LMTZ01000104">
    <property type="protein sequence ID" value="KST65740.1"/>
    <property type="molecule type" value="Genomic_DNA"/>
</dbReference>
<gene>
    <name evidence="3" type="ORF">BC008_22435</name>
</gene>
<dbReference type="SUPFAM" id="SSF51126">
    <property type="entry name" value="Pectin lyase-like"/>
    <property type="match status" value="3"/>
</dbReference>
<name>A0A0V7ZMI7_9CYAN</name>
<evidence type="ECO:0000259" key="2">
    <source>
        <dbReference type="SMART" id="SM00912"/>
    </source>
</evidence>
<reference evidence="3 4" key="1">
    <citation type="journal article" date="2015" name="Genome Announc.">
        <title>Draft Genome of the Euendolithic (true boring) Cyanobacterium Mastigocoleus testarum strain BC008.</title>
        <authorList>
            <person name="Guida B.S."/>
            <person name="Garcia-Pichel F."/>
        </authorList>
    </citation>
    <scope>NUCLEOTIDE SEQUENCE [LARGE SCALE GENOMIC DNA]</scope>
    <source>
        <strain evidence="3 4">BC008</strain>
    </source>
</reference>
<dbReference type="AlphaFoldDB" id="A0A0V7ZMI7"/>
<dbReference type="InterPro" id="IPR012334">
    <property type="entry name" value="Pectin_lyas_fold"/>
</dbReference>
<evidence type="ECO:0000313" key="4">
    <source>
        <dbReference type="Proteomes" id="UP000053372"/>
    </source>
</evidence>
<dbReference type="Gene3D" id="2.160.20.10">
    <property type="entry name" value="Single-stranded right-handed beta-helix, Pectin lyase-like"/>
    <property type="match status" value="3"/>
</dbReference>
<evidence type="ECO:0000256" key="1">
    <source>
        <dbReference type="SAM" id="SignalP"/>
    </source>
</evidence>
<dbReference type="OrthoDB" id="498831at2"/>
<evidence type="ECO:0000313" key="3">
    <source>
        <dbReference type="EMBL" id="KST65740.1"/>
    </source>
</evidence>
<dbReference type="InterPro" id="IPR008638">
    <property type="entry name" value="FhaB/CdiA-like_TPS"/>
</dbReference>
<sequence>MYNRFCFLWGLSLTLSLASVVRVQAQLIPDNTLGKENSIVTPIDSLENRIDGGAIRGSNLFHSFQEFNIDNNQSVYFNNPGVIANILTRVTGTNPSSILGKLGVLGDANLFLINPNGIIFGKGASLDISGSFTASTVPNILFDNGWEFSATNPLAPPLLELDITPGLQYPRNQLQHTTLQDITSEGNLTVGEDLNFVGRNLNLTGQLNAGRDLNLKAQNNLQIRDTPVEDPQNQDSNSPFIASAGNNLLLQGNQTIDIFALNHPDSGLFSGNDLLLQSSTAVLGDARYFSGGDFRIEDSDESLGNLNSFNDTMIRASGDVSFDSYTGASLHILAGGSVNITGDVTITDADGENGLEETITLSSGESLEIDGTNQATLDIRAGTTAFANPGVTGSEDFTSLNPNLEGIYGNSDIFIGGNIRVGEKNGLVFLTNQYSIDSSLNRGYIQVEGNIDTSSISGNGGKIIFDSRGDINTKFVSSASSSQQENSDGGLIKFIAIGNINPGELDAGSSFGRGGEISLAAVENISFNATSANTTGNKGSGDIDIKTGSLIMTNGARLSASTFGEGDAGTIIINATDHIKFDGDSGAFSKVNSGAVGNAGGISVTSGSLEMSNFSQFYSPSLGQGDAGKIDINVTDSLKLHRARLSTSTLGKGDAGTIIINASSIFLSLSGVFSQVNSGGVGNAGGISVTTRSLDVTDGAQIATSIEGKGNAGRVDIIATDYAKFDGRISLGNSGVYSRVKSGAVGNGGGISITTGSLYVTNYAQLNASTNGKGDAGSIIINVSDSVQFAGESRLSVKANNGETAGSATVNTSQLSVTDGAQINVSSPLGQAGNLEITADNLFLNRGTLTAETGVGESSEGANITLTIKDLLWMKNNSLISAEAFDTANGGNITINNPKGFVIGLPFENSDITANANKGKGGNIDITTQNIFGLVFREQKTPKSDITASSQFGVNGQVTVNQLNINPASGLVELPSNLEETTKIKAGCSAYAGNKFIVAGKGGLPQSPNDLFTGKTTHTELFDLVLSNSQAEANVYSLNSNLSVDKEKNQVQNQNQNQNQNQIVEATGLIVDADGNMALVAKTPEVDSQYSGIPSLSCDNFSAFIK</sequence>
<dbReference type="InterPro" id="IPR011050">
    <property type="entry name" value="Pectin_lyase_fold/virulence"/>
</dbReference>
<dbReference type="SMART" id="SM00912">
    <property type="entry name" value="Haemagg_act"/>
    <property type="match status" value="1"/>
</dbReference>
<protein>
    <recommendedName>
        <fullName evidence="2">Filamentous haemagglutinin FhaB/tRNA nuclease CdiA-like TPS domain-containing protein</fullName>
    </recommendedName>
</protein>
<keyword evidence="4" id="KW-1185">Reference proteome</keyword>
<dbReference type="NCBIfam" id="TIGR01901">
    <property type="entry name" value="adhes_NPXG"/>
    <property type="match status" value="1"/>
</dbReference>